<reference evidence="1" key="1">
    <citation type="submission" date="2024-06" db="EMBL/GenBank/DDBJ databases">
        <title>High activity and specificity of bacteriophage cocktails against carbapenem-resistant Klebsiella pneumoniae belonging to high-risk clones CG258 and ST307.</title>
        <authorList>
            <person name="Jimenez Quiceno J."/>
            <person name="Salazar Ospina L."/>
            <person name="Tellez Carrasquilla S."/>
        </authorList>
    </citation>
    <scope>NUCLEOTIDE SEQUENCE</scope>
</reference>
<organism evidence="1">
    <name type="scientific">Klebsiella phage FKP3</name>
    <dbReference type="NCBI Taxonomy" id="3231233"/>
    <lineage>
        <taxon>Viruses</taxon>
        <taxon>Duplodnaviria</taxon>
        <taxon>Heunggongvirae</taxon>
        <taxon>Uroviricota</taxon>
        <taxon>Caudoviricetes</taxon>
        <taxon>Stephanstirmvirinae</taxon>
        <taxon>Justusliebigvirus</taxon>
    </lineage>
</organism>
<dbReference type="EMBL" id="PP895363">
    <property type="protein sequence ID" value="XCI77923.1"/>
    <property type="molecule type" value="Genomic_DNA"/>
</dbReference>
<accession>A0AAU8HYW4</accession>
<proteinExistence type="predicted"/>
<sequence>MNSIMLRIASNGSKIKIIPKNFSFKRSGSTFRSCSNEHLTMFSPQIVLALCSTIAHFVGICSPE</sequence>
<evidence type="ECO:0000313" key="1">
    <source>
        <dbReference type="EMBL" id="XCI77923.1"/>
    </source>
</evidence>
<name>A0AAU8HYW4_9CAUD</name>
<protein>
    <submittedName>
        <fullName evidence="1">Uncharacterized protein</fullName>
    </submittedName>
</protein>